<protein>
    <submittedName>
        <fullName evidence="3">Glycine cleavage system P protein</fullName>
    </submittedName>
</protein>
<evidence type="ECO:0000256" key="1">
    <source>
        <dbReference type="SAM" id="SignalP"/>
    </source>
</evidence>
<sequence length="107" mass="10945">MRRLLALLGVLAMIGLAAPAYGDPDDSGGGDDAGFLAALRQAGITYGNPAQAIGSAKAVCGCLDNGESGLELVNDVKTRNPGLDMDAAAQFALISSKYYCPHHLSHA</sequence>
<proteinExistence type="predicted"/>
<dbReference type="AlphaFoldDB" id="A0A1X2D9F2"/>
<feature type="domain" description="DUF732" evidence="2">
    <location>
        <begin position="31"/>
        <end position="101"/>
    </location>
</feature>
<evidence type="ECO:0000259" key="2">
    <source>
        <dbReference type="Pfam" id="PF05305"/>
    </source>
</evidence>
<evidence type="ECO:0000313" key="3">
    <source>
        <dbReference type="EMBL" id="ORW84731.1"/>
    </source>
</evidence>
<dbReference type="Pfam" id="PF05305">
    <property type="entry name" value="DUF732"/>
    <property type="match status" value="1"/>
</dbReference>
<keyword evidence="1" id="KW-0732">Signal</keyword>
<dbReference type="InterPro" id="IPR007969">
    <property type="entry name" value="DUF732"/>
</dbReference>
<dbReference type="Proteomes" id="UP000193087">
    <property type="component" value="Unassembled WGS sequence"/>
</dbReference>
<accession>A0A1X2D9F2</accession>
<evidence type="ECO:0000313" key="4">
    <source>
        <dbReference type="Proteomes" id="UP000193087"/>
    </source>
</evidence>
<reference evidence="3 4" key="1">
    <citation type="submission" date="2016-01" db="EMBL/GenBank/DDBJ databases">
        <title>The new phylogeny of the genus Mycobacterium.</title>
        <authorList>
            <person name="Tarcisio F."/>
            <person name="Conor M."/>
            <person name="Antonella G."/>
            <person name="Elisabetta G."/>
            <person name="Giulia F.S."/>
            <person name="Sara T."/>
            <person name="Anna F."/>
            <person name="Clotilde B."/>
            <person name="Roberto B."/>
            <person name="Veronica D.S."/>
            <person name="Fabio R."/>
            <person name="Monica P."/>
            <person name="Olivier J."/>
            <person name="Enrico T."/>
            <person name="Nicola S."/>
        </authorList>
    </citation>
    <scope>NUCLEOTIDE SEQUENCE [LARGE SCALE GENOMIC DNA]</scope>
    <source>
        <strain evidence="3 4">DSM 45176</strain>
    </source>
</reference>
<comment type="caution">
    <text evidence="3">The sequence shown here is derived from an EMBL/GenBank/DDBJ whole genome shotgun (WGS) entry which is preliminary data.</text>
</comment>
<dbReference type="RefSeq" id="WP_085249338.1">
    <property type="nucleotide sequence ID" value="NZ_CAJMWI010000001.1"/>
</dbReference>
<feature type="chain" id="PRO_5012462491" evidence="1">
    <location>
        <begin position="23"/>
        <end position="107"/>
    </location>
</feature>
<dbReference type="GeneID" id="93494872"/>
<dbReference type="STRING" id="486698.AWC22_12555"/>
<dbReference type="EMBL" id="LQPQ01000033">
    <property type="protein sequence ID" value="ORW84731.1"/>
    <property type="molecule type" value="Genomic_DNA"/>
</dbReference>
<feature type="signal peptide" evidence="1">
    <location>
        <begin position="1"/>
        <end position="22"/>
    </location>
</feature>
<keyword evidence="4" id="KW-1185">Reference proteome</keyword>
<name>A0A1X2D9F2_9MYCO</name>
<organism evidence="3 4">
    <name type="scientific">Mycobacterium riyadhense</name>
    <dbReference type="NCBI Taxonomy" id="486698"/>
    <lineage>
        <taxon>Bacteria</taxon>
        <taxon>Bacillati</taxon>
        <taxon>Actinomycetota</taxon>
        <taxon>Actinomycetes</taxon>
        <taxon>Mycobacteriales</taxon>
        <taxon>Mycobacteriaceae</taxon>
        <taxon>Mycobacterium</taxon>
    </lineage>
</organism>
<dbReference type="OrthoDB" id="4763853at2"/>
<gene>
    <name evidence="3" type="ORF">AWC22_12555</name>
</gene>